<name>A0A836BU10_9CHLO</name>
<evidence type="ECO:0000256" key="5">
    <source>
        <dbReference type="ARBA" id="ARBA00023204"/>
    </source>
</evidence>
<dbReference type="EC" id="4.2.99.18" evidence="2"/>
<feature type="compositionally biased region" description="Gly residues" evidence="10">
    <location>
        <begin position="531"/>
        <end position="546"/>
    </location>
</feature>
<dbReference type="CDD" id="cd00056">
    <property type="entry name" value="ENDO3c"/>
    <property type="match status" value="1"/>
</dbReference>
<evidence type="ECO:0000259" key="11">
    <source>
        <dbReference type="SMART" id="SM00478"/>
    </source>
</evidence>
<dbReference type="GO" id="GO:0003684">
    <property type="term" value="F:damaged DNA binding"/>
    <property type="evidence" value="ECO:0007669"/>
    <property type="project" value="InterPro"/>
</dbReference>
<keyword evidence="3" id="KW-0227">DNA damage</keyword>
<sequence length="569" mass="56955">MEPPSSSSPTACAAAAATGAGAALGATAGATAGAETGAGAGAAVEPGSGEWRSLGVAPGELQLDFSLPTGQSFRWRCTGEGQYTGVIGPRLVCVRQVGPDVHYRVLARGSGPEAAPGGDEAALRDYFNLDLVRLADLAPRWAAACARFAAVSPHFPGARMLRQDPLECLFQFICSSNNHISRIHGMVERLCSAYGTPLLAPEEPEPEPGVAAAAAAAAKAGDDGVQGPGAPPAPAPSLSYYAFPSLEQLAAATEEELRAAGFGYRARYVVGAAQQLLSKPGGGRQWLLGLRERSLGEAAAALEELPGIGPKVAACVCLFSLDKHGAIPVDTHVWQLATRLYRPDLRSKTLTKATGALAAAAFTERFGPYAGWAHNTLFISELAAQQHRLPPGLRQGRGGGGGGKRQRGAAGKGLVEEEAEGGEAGAREDSVGTPSASSGEGEGEGQAGSGSDAEYTPRPRGAAKRGKAGGAGAGKARGKAAAAGTGAVVSVAVDVSVRAGVAGVAVADGQAAPDPGAPVPRRTRARTGPAAGAGGVGGAGEGGQGDAEGVATKLQAAARRGRRRAAGGE</sequence>
<proteinExistence type="inferred from homology"/>
<dbReference type="PANTHER" id="PTHR10242:SF2">
    <property type="entry name" value="N-GLYCOSYLASE_DNA LYASE"/>
    <property type="match status" value="1"/>
</dbReference>
<feature type="domain" description="HhH-GPD" evidence="11">
    <location>
        <begin position="216"/>
        <end position="365"/>
    </location>
</feature>
<dbReference type="Gene3D" id="3.30.310.40">
    <property type="match status" value="1"/>
</dbReference>
<evidence type="ECO:0000256" key="2">
    <source>
        <dbReference type="ARBA" id="ARBA00012720"/>
    </source>
</evidence>
<dbReference type="Gene3D" id="1.10.1670.10">
    <property type="entry name" value="Helix-hairpin-Helix base-excision DNA repair enzymes (C-terminal)"/>
    <property type="match status" value="1"/>
</dbReference>
<dbReference type="InterPro" id="IPR003265">
    <property type="entry name" value="HhH-GPD_domain"/>
</dbReference>
<feature type="region of interest" description="Disordered" evidence="10">
    <location>
        <begin position="202"/>
        <end position="232"/>
    </location>
</feature>
<comment type="similarity">
    <text evidence="1">Belongs to the type-1 OGG1 family.</text>
</comment>
<keyword evidence="7" id="KW-0511">Multifunctional enzyme</keyword>
<dbReference type="SUPFAM" id="SSF55945">
    <property type="entry name" value="TATA-box binding protein-like"/>
    <property type="match status" value="1"/>
</dbReference>
<evidence type="ECO:0000256" key="10">
    <source>
        <dbReference type="SAM" id="MobiDB-lite"/>
    </source>
</evidence>
<dbReference type="SUPFAM" id="SSF48150">
    <property type="entry name" value="DNA-glycosylase"/>
    <property type="match status" value="1"/>
</dbReference>
<dbReference type="GO" id="GO:0006289">
    <property type="term" value="P:nucleotide-excision repair"/>
    <property type="evidence" value="ECO:0007669"/>
    <property type="project" value="InterPro"/>
</dbReference>
<accession>A0A836BU10</accession>
<dbReference type="Pfam" id="PF00730">
    <property type="entry name" value="HhH-GPD"/>
    <property type="match status" value="1"/>
</dbReference>
<dbReference type="GO" id="GO:0140078">
    <property type="term" value="F:class I DNA-(apurinic or apyrimidinic site) endonuclease activity"/>
    <property type="evidence" value="ECO:0007669"/>
    <property type="project" value="UniProtKB-EC"/>
</dbReference>
<feature type="compositionally biased region" description="Low complexity" evidence="10">
    <location>
        <begin position="505"/>
        <end position="514"/>
    </location>
</feature>
<feature type="region of interest" description="Disordered" evidence="10">
    <location>
        <begin position="505"/>
        <end position="569"/>
    </location>
</feature>
<evidence type="ECO:0000256" key="3">
    <source>
        <dbReference type="ARBA" id="ARBA00022763"/>
    </source>
</evidence>
<dbReference type="InterPro" id="IPR052054">
    <property type="entry name" value="Oxidative_DNA_repair_enzyme"/>
</dbReference>
<reference evidence="12" key="1">
    <citation type="journal article" date="2020" name="bioRxiv">
        <title>Comparative genomics of Chlamydomonas.</title>
        <authorList>
            <person name="Craig R.J."/>
            <person name="Hasan A.R."/>
            <person name="Ness R.W."/>
            <person name="Keightley P.D."/>
        </authorList>
    </citation>
    <scope>NUCLEOTIDE SEQUENCE</scope>
    <source>
        <strain evidence="12">CCAP 11/70</strain>
    </source>
</reference>
<organism evidence="12 13">
    <name type="scientific">Edaphochlamys debaryana</name>
    <dbReference type="NCBI Taxonomy" id="47281"/>
    <lineage>
        <taxon>Eukaryota</taxon>
        <taxon>Viridiplantae</taxon>
        <taxon>Chlorophyta</taxon>
        <taxon>core chlorophytes</taxon>
        <taxon>Chlorophyceae</taxon>
        <taxon>CS clade</taxon>
        <taxon>Chlamydomonadales</taxon>
        <taxon>Chlamydomonadales incertae sedis</taxon>
        <taxon>Edaphochlamys</taxon>
    </lineage>
</organism>
<keyword evidence="13" id="KW-1185">Reference proteome</keyword>
<keyword evidence="8" id="KW-0326">Glycosidase</keyword>
<evidence type="ECO:0000256" key="6">
    <source>
        <dbReference type="ARBA" id="ARBA00023239"/>
    </source>
</evidence>
<dbReference type="GO" id="GO:0005634">
    <property type="term" value="C:nucleus"/>
    <property type="evidence" value="ECO:0007669"/>
    <property type="project" value="TreeGrafter"/>
</dbReference>
<evidence type="ECO:0000256" key="4">
    <source>
        <dbReference type="ARBA" id="ARBA00022801"/>
    </source>
</evidence>
<dbReference type="InterPro" id="IPR023170">
    <property type="entry name" value="HhH_base_excis_C"/>
</dbReference>
<evidence type="ECO:0000256" key="9">
    <source>
        <dbReference type="ARBA" id="ARBA00044632"/>
    </source>
</evidence>
<evidence type="ECO:0000256" key="8">
    <source>
        <dbReference type="ARBA" id="ARBA00023295"/>
    </source>
</evidence>
<evidence type="ECO:0000313" key="12">
    <source>
        <dbReference type="EMBL" id="KAG2488622.1"/>
    </source>
</evidence>
<dbReference type="GO" id="GO:0006285">
    <property type="term" value="P:base-excision repair, AP site formation"/>
    <property type="evidence" value="ECO:0007669"/>
    <property type="project" value="TreeGrafter"/>
</dbReference>
<dbReference type="OrthoDB" id="543764at2759"/>
<dbReference type="GO" id="GO:0034039">
    <property type="term" value="F:8-oxo-7,8-dihydroguanine DNA N-glycosylase activity"/>
    <property type="evidence" value="ECO:0007669"/>
    <property type="project" value="TreeGrafter"/>
</dbReference>
<keyword evidence="6" id="KW-0456">Lyase</keyword>
<keyword evidence="5" id="KW-0234">DNA repair</keyword>
<evidence type="ECO:0000256" key="1">
    <source>
        <dbReference type="ARBA" id="ARBA00010679"/>
    </source>
</evidence>
<dbReference type="InterPro" id="IPR012904">
    <property type="entry name" value="OGG_N"/>
</dbReference>
<evidence type="ECO:0000313" key="13">
    <source>
        <dbReference type="Proteomes" id="UP000612055"/>
    </source>
</evidence>
<dbReference type="AlphaFoldDB" id="A0A836BU10"/>
<dbReference type="SMART" id="SM00478">
    <property type="entry name" value="ENDO3c"/>
    <property type="match status" value="1"/>
</dbReference>
<dbReference type="Gene3D" id="1.10.340.30">
    <property type="entry name" value="Hypothetical protein, domain 2"/>
    <property type="match status" value="1"/>
</dbReference>
<dbReference type="Pfam" id="PF07934">
    <property type="entry name" value="OGG_N"/>
    <property type="match status" value="1"/>
</dbReference>
<dbReference type="Proteomes" id="UP000612055">
    <property type="component" value="Unassembled WGS sequence"/>
</dbReference>
<comment type="catalytic activity">
    <reaction evidence="9">
        <text>2'-deoxyribonucleotide-(2'-deoxyribose 5'-phosphate)-2'-deoxyribonucleotide-DNA = a 3'-end 2'-deoxyribonucleotide-(2,3-dehydro-2,3-deoxyribose 5'-phosphate)-DNA + a 5'-end 5'-phospho-2'-deoxyribonucleoside-DNA + H(+)</text>
        <dbReference type="Rhea" id="RHEA:66592"/>
        <dbReference type="Rhea" id="RHEA-COMP:13180"/>
        <dbReference type="Rhea" id="RHEA-COMP:16897"/>
        <dbReference type="Rhea" id="RHEA-COMP:17067"/>
        <dbReference type="ChEBI" id="CHEBI:15378"/>
        <dbReference type="ChEBI" id="CHEBI:136412"/>
        <dbReference type="ChEBI" id="CHEBI:157695"/>
        <dbReference type="ChEBI" id="CHEBI:167181"/>
        <dbReference type="EC" id="4.2.99.18"/>
    </reaction>
</comment>
<dbReference type="EMBL" id="JAEHOE010000081">
    <property type="protein sequence ID" value="KAG2488622.1"/>
    <property type="molecule type" value="Genomic_DNA"/>
</dbReference>
<feature type="compositionally biased region" description="Basic residues" evidence="10">
    <location>
        <begin position="559"/>
        <end position="569"/>
    </location>
</feature>
<protein>
    <recommendedName>
        <fullName evidence="2">DNA-(apurinic or apyrimidinic site) lyase</fullName>
        <ecNumber evidence="2">4.2.99.18</ecNumber>
    </recommendedName>
</protein>
<gene>
    <name evidence="12" type="ORF">HYH03_012795</name>
</gene>
<keyword evidence="4" id="KW-0378">Hydrolase</keyword>
<comment type="caution">
    <text evidence="12">The sequence shown here is derived from an EMBL/GenBank/DDBJ whole genome shotgun (WGS) entry which is preliminary data.</text>
</comment>
<dbReference type="PANTHER" id="PTHR10242">
    <property type="entry name" value="8-OXOGUANINE DNA GLYCOSYLASE"/>
    <property type="match status" value="1"/>
</dbReference>
<dbReference type="InterPro" id="IPR011257">
    <property type="entry name" value="DNA_glycosylase"/>
</dbReference>
<evidence type="ECO:0000256" key="7">
    <source>
        <dbReference type="ARBA" id="ARBA00023268"/>
    </source>
</evidence>
<feature type="region of interest" description="Disordered" evidence="10">
    <location>
        <begin position="390"/>
        <end position="485"/>
    </location>
</feature>
<feature type="compositionally biased region" description="Low complexity" evidence="10">
    <location>
        <begin position="208"/>
        <end position="225"/>
    </location>
</feature>